<evidence type="ECO:0000256" key="1">
    <source>
        <dbReference type="SAM" id="SignalP"/>
    </source>
</evidence>
<sequence>MKKILIALTIIASFAIFQTASAISGTCSYHGGINCNAGSDWDGSAVCNDGWRDSSEQYFSAQGCMDAKHYCTQEEYANLELKTGIAQQKRELDDLTAQLNQVPKITSEQTSAELRQNAIKSLGLSADIQAIQGNIRLTENQLMRECFVLGDTRFYREQKEFLDSLQKQRQDISNTVVSCPANATLNSGSCYCNEGYTASGQGCVTYTQNCQSKYGQNSYGDKSSCSCSVGYEFNSTQNICTKTESKFNIPAKDKQEIEMAAPKEAEGKQVKTVIKNIETGEIISNNSIIAPSVGEANNKSEPPKKQSFISKAFGLIKNFIFNIFK</sequence>
<evidence type="ECO:0008006" key="4">
    <source>
        <dbReference type="Google" id="ProtNLM"/>
    </source>
</evidence>
<gene>
    <name evidence="2" type="ORF">UV68_C0041G0010</name>
</gene>
<organism evidence="2 3">
    <name type="scientific">Candidatus Collierbacteria bacterium GW2011_GWC2_43_12</name>
    <dbReference type="NCBI Taxonomy" id="1618390"/>
    <lineage>
        <taxon>Bacteria</taxon>
        <taxon>Candidatus Collieribacteriota</taxon>
    </lineage>
</organism>
<proteinExistence type="predicted"/>
<dbReference type="EMBL" id="LCFK01000041">
    <property type="protein sequence ID" value="KKS92623.1"/>
    <property type="molecule type" value="Genomic_DNA"/>
</dbReference>
<protein>
    <recommendedName>
        <fullName evidence="4">EGF-like domain-containing protein</fullName>
    </recommendedName>
</protein>
<evidence type="ECO:0000313" key="2">
    <source>
        <dbReference type="EMBL" id="KKS92623.1"/>
    </source>
</evidence>
<keyword evidence="1" id="KW-0732">Signal</keyword>
<feature type="chain" id="PRO_5002537273" description="EGF-like domain-containing protein" evidence="1">
    <location>
        <begin position="23"/>
        <end position="325"/>
    </location>
</feature>
<name>A0A0G1G104_9BACT</name>
<dbReference type="InterPro" id="IPR009030">
    <property type="entry name" value="Growth_fac_rcpt_cys_sf"/>
</dbReference>
<evidence type="ECO:0000313" key="3">
    <source>
        <dbReference type="Proteomes" id="UP000033980"/>
    </source>
</evidence>
<feature type="signal peptide" evidence="1">
    <location>
        <begin position="1"/>
        <end position="22"/>
    </location>
</feature>
<dbReference type="Proteomes" id="UP000033980">
    <property type="component" value="Unassembled WGS sequence"/>
</dbReference>
<dbReference type="SUPFAM" id="SSF57184">
    <property type="entry name" value="Growth factor receptor domain"/>
    <property type="match status" value="1"/>
</dbReference>
<dbReference type="AlphaFoldDB" id="A0A0G1G104"/>
<reference evidence="2 3" key="1">
    <citation type="journal article" date="2015" name="Nature">
        <title>rRNA introns, odd ribosomes, and small enigmatic genomes across a large radiation of phyla.</title>
        <authorList>
            <person name="Brown C.T."/>
            <person name="Hug L.A."/>
            <person name="Thomas B.C."/>
            <person name="Sharon I."/>
            <person name="Castelle C.J."/>
            <person name="Singh A."/>
            <person name="Wilkins M.J."/>
            <person name="Williams K.H."/>
            <person name="Banfield J.F."/>
        </authorList>
    </citation>
    <scope>NUCLEOTIDE SEQUENCE [LARGE SCALE GENOMIC DNA]</scope>
</reference>
<accession>A0A0G1G104</accession>
<comment type="caution">
    <text evidence="2">The sequence shown here is derived from an EMBL/GenBank/DDBJ whole genome shotgun (WGS) entry which is preliminary data.</text>
</comment>